<organism evidence="3 4">
    <name type="scientific">Rhodotorula taiwanensis</name>
    <dbReference type="NCBI Taxonomy" id="741276"/>
    <lineage>
        <taxon>Eukaryota</taxon>
        <taxon>Fungi</taxon>
        <taxon>Dikarya</taxon>
        <taxon>Basidiomycota</taxon>
        <taxon>Pucciniomycotina</taxon>
        <taxon>Microbotryomycetes</taxon>
        <taxon>Sporidiobolales</taxon>
        <taxon>Sporidiobolaceae</taxon>
        <taxon>Rhodotorula</taxon>
    </lineage>
</organism>
<keyword evidence="4" id="KW-1185">Reference proteome</keyword>
<protein>
    <recommendedName>
        <fullName evidence="2">Cryptic loci regulator 2 N-terminal domain-containing protein</fullName>
    </recommendedName>
</protein>
<feature type="compositionally biased region" description="Low complexity" evidence="1">
    <location>
        <begin position="567"/>
        <end position="579"/>
    </location>
</feature>
<dbReference type="GO" id="GO:0031934">
    <property type="term" value="C:mating-type region heterochromatin"/>
    <property type="evidence" value="ECO:0007669"/>
    <property type="project" value="TreeGrafter"/>
</dbReference>
<feature type="region of interest" description="Disordered" evidence="1">
    <location>
        <begin position="453"/>
        <end position="472"/>
    </location>
</feature>
<sequence length="1062" mass="113891">MSGAGNLYGAQPGVASSSRSLHDDPTHADADYDDDEFDQLEDDDASDTAVGRGATGGGARAGPGPSTLAYRGEKKRAASPAGSNASLDSNAGTPAKKRKAHGFPRASTGGGAAGRYVPPPKPHYTVIRSANNSRANPHVIRIHPGVTDADESRWPSAEERRPSHKVDGRENWYECQPKDVGRHKSFREKLGDELSKLLNLRKSATENWIVEDLPEHNLFTVHHTITSGKPRTDVYVFGTPTTPKFRTANEFTPHVYWLLEHGPNDDLKCACKYCSKQKQGDVNRILNLPVKQTASPARSSSPVAPNAWTATSGPRVKNPPNYAYKPSPLAAGYGGASGPSSTSSSHSNLNVNIVRVASFNDPGGDRLLGPNASAAAIDKAKRRHMKHMEDDSRADAKDKSSNKGKGKAREIDDIARLKKKKKRVSSESASSSEATRGNADVLEMTGANDIADQASSEDEADMVESGPAYRGSFTNRMRDEDLERCSAPRRAELVWAELARPLVGTKSVLKGKVVRHWPGLVMSREIRNEAHVLPQGASVSDGPARDEHIAMAQPSDVESEHGVPEKASASYSTGTAGTTLQAGSPPRLSTTGSTRFNVRLLAISDDLRLLREEQILPWLQHEPLRPLFAELPKLLQDAEAVRHIWDGERIKRDARLFDVTDGEEPTTLDDALVPLGLAMQIAAHIITTFTLNDRYSVTSRFLTPVDPSDPIHQQEREKQLKAWAFQSTHYGAELIWTGDFVRIFDGDGNPFSTLNYESAPTSLGERALFMKVFAVYKENDGPRDQIGLVKLGGELWELREFGEVGGQVDSVPGPTDVVVGSATTSVRADGGQSAMSMFEKRSSPPRASAVTTETGGLPTASVFTAPSTPPDTPPPAGASDETAPMRNASSSASIAAGSAPQRPAAADDASLPPPPAGYYWYRLTSSAQQVHLTIDFLAGRYHPLPKSLNSPALIKALLPKLGNDKDGEISDSDQRALVLAGLAPAVRLFNKVRTVLSAIGAHVIAAIDPSTSQGGYYSGVRQSAVVFATENAESEALPHLTGEMLLPSAAGAADITPSLVQS</sequence>
<feature type="region of interest" description="Disordered" evidence="1">
    <location>
        <begin position="378"/>
        <end position="442"/>
    </location>
</feature>
<evidence type="ECO:0000313" key="4">
    <source>
        <dbReference type="Proteomes" id="UP000237144"/>
    </source>
</evidence>
<feature type="domain" description="Cryptic loci regulator 2 N-terminal" evidence="2">
    <location>
        <begin position="208"/>
        <end position="274"/>
    </location>
</feature>
<evidence type="ECO:0000256" key="1">
    <source>
        <dbReference type="SAM" id="MobiDB-lite"/>
    </source>
</evidence>
<dbReference type="GO" id="GO:0030466">
    <property type="term" value="P:silent mating-type cassette heterochromatin formation"/>
    <property type="evidence" value="ECO:0007669"/>
    <property type="project" value="TreeGrafter"/>
</dbReference>
<feature type="compositionally biased region" description="Polar residues" evidence="1">
    <location>
        <begin position="81"/>
        <end position="92"/>
    </location>
</feature>
<accession>A0A2S5BDK3</accession>
<feature type="region of interest" description="Disordered" evidence="1">
    <location>
        <begin position="1"/>
        <end position="119"/>
    </location>
</feature>
<reference evidence="3 4" key="1">
    <citation type="journal article" date="2018" name="Front. Microbiol.">
        <title>Prospects for Fungal Bioremediation of Acidic Radioactive Waste Sites: Characterization and Genome Sequence of Rhodotorula taiwanensis MD1149.</title>
        <authorList>
            <person name="Tkavc R."/>
            <person name="Matrosova V.Y."/>
            <person name="Grichenko O.E."/>
            <person name="Gostincar C."/>
            <person name="Volpe R.P."/>
            <person name="Klimenkova P."/>
            <person name="Gaidamakova E.K."/>
            <person name="Zhou C.E."/>
            <person name="Stewart B.J."/>
            <person name="Lyman M.G."/>
            <person name="Malfatti S.A."/>
            <person name="Rubinfeld B."/>
            <person name="Courtot M."/>
            <person name="Singh J."/>
            <person name="Dalgard C.L."/>
            <person name="Hamilton T."/>
            <person name="Frey K.G."/>
            <person name="Gunde-Cimerman N."/>
            <person name="Dugan L."/>
            <person name="Daly M.J."/>
        </authorList>
    </citation>
    <scope>NUCLEOTIDE SEQUENCE [LARGE SCALE GENOMIC DNA]</scope>
    <source>
        <strain evidence="3 4">MD1149</strain>
    </source>
</reference>
<feature type="compositionally biased region" description="Low complexity" evidence="1">
    <location>
        <begin position="888"/>
        <end position="910"/>
    </location>
</feature>
<evidence type="ECO:0000259" key="2">
    <source>
        <dbReference type="Pfam" id="PF16761"/>
    </source>
</evidence>
<feature type="region of interest" description="Disordered" evidence="1">
    <location>
        <begin position="825"/>
        <end position="910"/>
    </location>
</feature>
<feature type="region of interest" description="Disordered" evidence="1">
    <location>
        <begin position="293"/>
        <end position="323"/>
    </location>
</feature>
<dbReference type="PANTHER" id="PTHR38046:SF1">
    <property type="entry name" value="CRYPTIC LOCI REGULATOR 2"/>
    <property type="match status" value="1"/>
</dbReference>
<feature type="region of interest" description="Disordered" evidence="1">
    <location>
        <begin position="553"/>
        <end position="591"/>
    </location>
</feature>
<proteinExistence type="predicted"/>
<dbReference type="OrthoDB" id="2421327at2759"/>
<dbReference type="InterPro" id="IPR038986">
    <property type="entry name" value="Clr2"/>
</dbReference>
<dbReference type="GO" id="GO:0033553">
    <property type="term" value="C:rDNA heterochromatin"/>
    <property type="evidence" value="ECO:0007669"/>
    <property type="project" value="TreeGrafter"/>
</dbReference>
<dbReference type="GO" id="GO:0070824">
    <property type="term" value="C:SHREC complex"/>
    <property type="evidence" value="ECO:0007669"/>
    <property type="project" value="InterPro"/>
</dbReference>
<feature type="compositionally biased region" description="Acidic residues" evidence="1">
    <location>
        <begin position="31"/>
        <end position="46"/>
    </location>
</feature>
<feature type="compositionally biased region" description="Basic and acidic residues" evidence="1">
    <location>
        <begin position="20"/>
        <end position="30"/>
    </location>
</feature>
<feature type="compositionally biased region" description="Low complexity" evidence="1">
    <location>
        <begin position="294"/>
        <end position="307"/>
    </location>
</feature>
<evidence type="ECO:0000313" key="3">
    <source>
        <dbReference type="EMBL" id="POY74847.1"/>
    </source>
</evidence>
<dbReference type="PANTHER" id="PTHR38046">
    <property type="entry name" value="CRYPTIC LOCI REGULATOR 2"/>
    <property type="match status" value="1"/>
</dbReference>
<gene>
    <name evidence="3" type="ORF">BMF94_2120</name>
</gene>
<feature type="compositionally biased region" description="Pro residues" evidence="1">
    <location>
        <begin position="867"/>
        <end position="876"/>
    </location>
</feature>
<dbReference type="AlphaFoldDB" id="A0A2S5BDK3"/>
<dbReference type="InterPro" id="IPR031915">
    <property type="entry name" value="Clr2_N"/>
</dbReference>
<dbReference type="EMBL" id="PJQD01000021">
    <property type="protein sequence ID" value="POY74847.1"/>
    <property type="molecule type" value="Genomic_DNA"/>
</dbReference>
<comment type="caution">
    <text evidence="3">The sequence shown here is derived from an EMBL/GenBank/DDBJ whole genome shotgun (WGS) entry which is preliminary data.</text>
</comment>
<feature type="compositionally biased region" description="Basic and acidic residues" evidence="1">
    <location>
        <begin position="387"/>
        <end position="416"/>
    </location>
</feature>
<dbReference type="Proteomes" id="UP000237144">
    <property type="component" value="Unassembled WGS sequence"/>
</dbReference>
<name>A0A2S5BDK3_9BASI</name>
<dbReference type="STRING" id="741276.A0A2S5BDK3"/>
<dbReference type="Pfam" id="PF16761">
    <property type="entry name" value="Clr2_transil"/>
    <property type="match status" value="1"/>
</dbReference>